<evidence type="ECO:0000313" key="3">
    <source>
        <dbReference type="Proteomes" id="UP000528608"/>
    </source>
</evidence>
<organism evidence="2 3">
    <name type="scientific">Streptomyces eurocidicus</name>
    <name type="common">Streptoverticillium eurocidicus</name>
    <dbReference type="NCBI Taxonomy" id="66423"/>
    <lineage>
        <taxon>Bacteria</taxon>
        <taxon>Bacillati</taxon>
        <taxon>Actinomycetota</taxon>
        <taxon>Actinomycetes</taxon>
        <taxon>Kitasatosporales</taxon>
        <taxon>Streptomycetaceae</taxon>
        <taxon>Streptomyces</taxon>
    </lineage>
</organism>
<dbReference type="AlphaFoldDB" id="A0A7W8BFR0"/>
<comment type="caution">
    <text evidence="2">The sequence shown here is derived from an EMBL/GenBank/DDBJ whole genome shotgun (WGS) entry which is preliminary data.</text>
</comment>
<accession>A0A7W8BFR0</accession>
<feature type="region of interest" description="Disordered" evidence="1">
    <location>
        <begin position="1"/>
        <end position="37"/>
    </location>
</feature>
<evidence type="ECO:0000313" key="2">
    <source>
        <dbReference type="EMBL" id="MBB5122490.1"/>
    </source>
</evidence>
<name>A0A7W8BFR0_STREU</name>
<protein>
    <submittedName>
        <fullName evidence="2">Uncharacterized protein</fullName>
    </submittedName>
</protein>
<proteinExistence type="predicted"/>
<dbReference type="Proteomes" id="UP000528608">
    <property type="component" value="Unassembled WGS sequence"/>
</dbReference>
<gene>
    <name evidence="2" type="ORF">FHS36_005961</name>
</gene>
<dbReference type="EMBL" id="JACHJF010000027">
    <property type="protein sequence ID" value="MBB5122490.1"/>
    <property type="molecule type" value="Genomic_DNA"/>
</dbReference>
<evidence type="ECO:0000256" key="1">
    <source>
        <dbReference type="SAM" id="MobiDB-lite"/>
    </source>
</evidence>
<dbReference type="RefSeq" id="WP_102919652.1">
    <property type="nucleotide sequence ID" value="NZ_JACHJF010000027.1"/>
</dbReference>
<reference evidence="2 3" key="1">
    <citation type="submission" date="2020-08" db="EMBL/GenBank/DDBJ databases">
        <title>Genomic Encyclopedia of Type Strains, Phase III (KMG-III): the genomes of soil and plant-associated and newly described type strains.</title>
        <authorList>
            <person name="Whitman W."/>
        </authorList>
    </citation>
    <scope>NUCLEOTIDE SEQUENCE [LARGE SCALE GENOMIC DNA]</scope>
    <source>
        <strain evidence="2 3">CECT 3259</strain>
    </source>
</reference>
<dbReference type="OrthoDB" id="4315316at2"/>
<sequence length="127" mass="14102">MDRSDARWPRWQRVPAGSGRSGAETRQAGPRQAGTGQAAAAELLSQLTSSLDRYQQLLDDLRAQRIDMNTFRRRAFRAGLILRDGDAVLLDLPSGTWYRYNGVELRRLGRAFGAGEPERTAPGFPEG</sequence>